<feature type="region of interest" description="Disordered" evidence="5">
    <location>
        <begin position="1"/>
        <end position="170"/>
    </location>
</feature>
<feature type="compositionally biased region" description="Acidic residues" evidence="5">
    <location>
        <begin position="265"/>
        <end position="276"/>
    </location>
</feature>
<gene>
    <name evidence="7" type="ORF">CVLEPA_LOCUS9463</name>
</gene>
<evidence type="ECO:0000256" key="5">
    <source>
        <dbReference type="SAM" id="MobiDB-lite"/>
    </source>
</evidence>
<evidence type="ECO:0000256" key="3">
    <source>
        <dbReference type="ARBA" id="ARBA00023163"/>
    </source>
</evidence>
<feature type="domain" description="Plus3" evidence="6">
    <location>
        <begin position="317"/>
        <end position="448"/>
    </location>
</feature>
<keyword evidence="4" id="KW-0539">Nucleus</keyword>
<feature type="compositionally biased region" description="Basic and acidic residues" evidence="5">
    <location>
        <begin position="223"/>
        <end position="260"/>
    </location>
</feature>
<feature type="compositionally biased region" description="Basic residues" evidence="5">
    <location>
        <begin position="196"/>
        <end position="211"/>
    </location>
</feature>
<comment type="subcellular location">
    <subcellularLocation>
        <location evidence="1">Nucleus</location>
    </subcellularLocation>
</comment>
<dbReference type="Pfam" id="PF03126">
    <property type="entry name" value="Plus-3"/>
    <property type="match status" value="1"/>
</dbReference>
<dbReference type="PANTHER" id="PTHR13115:SF8">
    <property type="entry name" value="RNA POLYMERASE-ASSOCIATED PROTEIN RTF1 HOMOLOG"/>
    <property type="match status" value="1"/>
</dbReference>
<reference evidence="7 8" key="1">
    <citation type="submission" date="2024-02" db="EMBL/GenBank/DDBJ databases">
        <authorList>
            <person name="Daric V."/>
            <person name="Darras S."/>
        </authorList>
    </citation>
    <scope>NUCLEOTIDE SEQUENCE [LARGE SCALE GENOMIC DNA]</scope>
</reference>
<evidence type="ECO:0000259" key="6">
    <source>
        <dbReference type="PROSITE" id="PS51360"/>
    </source>
</evidence>
<dbReference type="InterPro" id="IPR004343">
    <property type="entry name" value="Plus-3_dom"/>
</dbReference>
<evidence type="ECO:0000313" key="7">
    <source>
        <dbReference type="EMBL" id="CAK8679209.1"/>
    </source>
</evidence>
<protein>
    <recommendedName>
        <fullName evidence="6">Plus3 domain-containing protein</fullName>
    </recommendedName>
</protein>
<feature type="compositionally biased region" description="Acidic residues" evidence="5">
    <location>
        <begin position="293"/>
        <end position="309"/>
    </location>
</feature>
<evidence type="ECO:0000256" key="2">
    <source>
        <dbReference type="ARBA" id="ARBA00023015"/>
    </source>
</evidence>
<organism evidence="7 8">
    <name type="scientific">Clavelina lepadiformis</name>
    <name type="common">Light-bulb sea squirt</name>
    <name type="synonym">Ascidia lepadiformis</name>
    <dbReference type="NCBI Taxonomy" id="159417"/>
    <lineage>
        <taxon>Eukaryota</taxon>
        <taxon>Metazoa</taxon>
        <taxon>Chordata</taxon>
        <taxon>Tunicata</taxon>
        <taxon>Ascidiacea</taxon>
        <taxon>Aplousobranchia</taxon>
        <taxon>Clavelinidae</taxon>
        <taxon>Clavelina</taxon>
    </lineage>
</organism>
<dbReference type="PANTHER" id="PTHR13115">
    <property type="entry name" value="RNA POLYMERASE-ASSOCIATED PROTEIN RTF1 HOMOLOG"/>
    <property type="match status" value="1"/>
</dbReference>
<keyword evidence="8" id="KW-1185">Reference proteome</keyword>
<accession>A0ABP0FHT6</accession>
<keyword evidence="2" id="KW-0805">Transcription regulation</keyword>
<feature type="compositionally biased region" description="Basic and acidic residues" evidence="5">
    <location>
        <begin position="153"/>
        <end position="170"/>
    </location>
</feature>
<dbReference type="SUPFAM" id="SSF159042">
    <property type="entry name" value="Plus3-like"/>
    <property type="match status" value="1"/>
</dbReference>
<dbReference type="Proteomes" id="UP001642483">
    <property type="component" value="Unassembled WGS sequence"/>
</dbReference>
<feature type="compositionally biased region" description="Acidic residues" evidence="5">
    <location>
        <begin position="12"/>
        <end position="22"/>
    </location>
</feature>
<evidence type="ECO:0000256" key="1">
    <source>
        <dbReference type="ARBA" id="ARBA00004123"/>
    </source>
</evidence>
<keyword evidence="3" id="KW-0804">Transcription</keyword>
<feature type="compositionally biased region" description="Acidic residues" evidence="5">
    <location>
        <begin position="143"/>
        <end position="152"/>
    </location>
</feature>
<feature type="compositionally biased region" description="Basic residues" evidence="5">
    <location>
        <begin position="70"/>
        <end position="86"/>
    </location>
</feature>
<dbReference type="InterPro" id="IPR036128">
    <property type="entry name" value="Plus3-like_sf"/>
</dbReference>
<evidence type="ECO:0000256" key="4">
    <source>
        <dbReference type="ARBA" id="ARBA00023242"/>
    </source>
</evidence>
<name>A0ABP0FHT6_CLALP</name>
<dbReference type="Gene3D" id="3.90.70.200">
    <property type="entry name" value="Plus-3 domain"/>
    <property type="match status" value="1"/>
</dbReference>
<comment type="caution">
    <text evidence="7">The sequence shown here is derived from an EMBL/GenBank/DDBJ whole genome shotgun (WGS) entry which is preliminary data.</text>
</comment>
<dbReference type="PROSITE" id="PS51360">
    <property type="entry name" value="PLUS3"/>
    <property type="match status" value="1"/>
</dbReference>
<dbReference type="SMART" id="SM00719">
    <property type="entry name" value="Plus3"/>
    <property type="match status" value="1"/>
</dbReference>
<feature type="region of interest" description="Disordered" evidence="5">
    <location>
        <begin position="192"/>
        <end position="316"/>
    </location>
</feature>
<sequence length="669" mass="76366">MSKRRKNRVVSDSDESDSDDLVQVDHVSAAKRQKNSVTSLKPKIQTTTTNSSDSDTSDDDVEWSMGGESRRKKALKKGGRSKHTKQSAKNSSPDNLDSDENSFSDDSSHEDGELSSSGESKADDGSASDYEFDEEALRKGFDDGYDSELVGDETDRRRLENMTEKEREQEIYNRLERREALQKRFEIEKKLLLAKQQRKGDRHKKKKKKSKTPVMSSPSFLPDRSDRRRNMEKKKENKTLEDLKAERERKKNKAAEKKLQVSDVYSDDEDNDDDEMPISKSRSAGMVSSSSDSDSDGEIADTSDKDEEAENVKMQPLDRKEKLSAIRLSRSKLEKWIHLPFFKQTVLGCYVRIGIGNHEGRPVYRVAKVTDVVETAKIYQLGKTRTNQGLRLKHGQQERVFRLEFVSNSDFTDSEFFKWKQAMAEADEPLPTFDDIDKKQAAINKAQSYNINDTDIDHIIKEKGRFRKTPFNYAMRKTNLMKQKEMAEARGDTEEVTRVGEVLDELEERATHLDKQRQENIAGITYINERIKSDNLQKEKACKEEWKALRNTVADPFTRRRCKPVLVSNTEDGEQTQRLLQEMEKRYGTSSSGSKLTPDLSKKLTTAAKPSNATGDLFDAHDFDIKLDLQMPSADRTLVAPKVNSSSNVSDAPCRSLNLADYKKRRGLI</sequence>
<proteinExistence type="predicted"/>
<dbReference type="EMBL" id="CAWYQH010000057">
    <property type="protein sequence ID" value="CAK8679209.1"/>
    <property type="molecule type" value="Genomic_DNA"/>
</dbReference>
<evidence type="ECO:0000313" key="8">
    <source>
        <dbReference type="Proteomes" id="UP001642483"/>
    </source>
</evidence>